<reference evidence="2" key="1">
    <citation type="submission" date="2020-06" db="EMBL/GenBank/DDBJ databases">
        <authorList>
            <consortium name="Plant Systems Biology data submission"/>
        </authorList>
    </citation>
    <scope>NUCLEOTIDE SEQUENCE</scope>
    <source>
        <strain evidence="2">D6</strain>
    </source>
</reference>
<proteinExistence type="predicted"/>
<evidence type="ECO:0000256" key="1">
    <source>
        <dbReference type="SAM" id="MobiDB-lite"/>
    </source>
</evidence>
<feature type="compositionally biased region" description="Polar residues" evidence="1">
    <location>
        <begin position="232"/>
        <end position="248"/>
    </location>
</feature>
<sequence>MFVLCKDVISKMTRKRAFVVSVALILPMLSLLWELDGSNSRYLDIATTSLRASIGSSASGAYGGYASSRSYPVKRSDSQNPRKQELPQLETVSGAVEFVMSRRQAYQEYKGAGVSIANQWKLRGHGYLYKYQSIVLAAESPQQPTRKGRNLVKIWNVHRRTARNFQDCHLLTLWVRVSGPEIFAGSPSVVEVSKDQACHWEFEFDIQNEGIYEVDAKMLLWNGLAPVKMTDVRQSSNGKSTGQSNQCPDTKMDRDAPSDVVEASHHNGFIGFKFYSPLSACCEICRRVEGCNHWTTPPNGLEPSLARNGCELYYNKTLVPSEEIPTSRMLAEAGIHQEQHRRRLNDHLLASGSPISANTEVAQFLGCGWSFHFSLDFPCLSGDLDDHIFMINRTFVVEHQMLELGEVQAQPDVVQESLPLCQLNHEVFRDDDLPSGRWVREHWPSQKMCPYPRQVDQSFKGMFEITAFDGAHPHCWHRDDLSLARQKCAEANCRLIPVDSKWESSSLHQEAEWMGSWRSYECEYNEFTNDQLQQCITERKISSISTSGVSIAAMMNQYLQVRTASLNFTQPAPGYSHDGLRSVVIDSLRWPHLLWHQGEDEWEDTLRGLPDVNITKEEHYWVTSFFVASEREPYVHVARAEKLAHLAQTILTPKGYKMINAYDLSAAFAFDTAGQGDGLHIIGPPMKAIFTKIFHHMCSGFVGGKVYPIREKQPDEPEVPKLEQKLADPQVEPTQLLKASPTANPQTNPAEIGSQLEVPKQQKAWTPQKKPVLPQKKTMKDAVRFVLDRKLAYQHHEAELPIANQWKLRGHGYLYTYHDIVLAAEGPGKSVKLGQNNVKIWNVHEKTQLSFQNCHLLTMWVRVSGPEIFAGSPTVVSAVPGHSCHWEFSFDVQKQGSYDIDIKILLWNGMAPVHFYRSPVGKLPDGKEITEGSQCPNVQMNQVPPGDGLGHHNGFIGFKFYSPITACCEICRRTEGCIQWSTPPRDFEASRVRNGCELYYNTSLVESNDIPRSHMLAEARVSQTQRRLHKNVLDALGTPESNNTETSYFLGCGWSYHFTLDFPCLSGDLDDQVYLVNPSFEATGVTQKGKHKLPLCQASHEALFRNDGRPSGRWMIQNASDTSVCPFPRQRVFQITAHNGDFPHCWHRDDLSDVRNNCGEPNCKLITTASKWEASKLHQQTDWMGVWRNYDCNYLEFTNNQLQTCLTKRRISSIQTKGASISGMMKKYLNVRLANTTLDKSGTIEVVVDTLKWPHLLWHESEDDWIENLSHFPSVDPSKKEHYWVSGFFVTSEREPYVQVERARRLIEVMDSILTPKGYKMINAFEPSAAFSHDTAAQGDGLHILGPPMKSILTKVFHHMCSDVVDGSIS</sequence>
<accession>A0A9N8HKK0</accession>
<organism evidence="2 3">
    <name type="scientific">Seminavis robusta</name>
    <dbReference type="NCBI Taxonomy" id="568900"/>
    <lineage>
        <taxon>Eukaryota</taxon>
        <taxon>Sar</taxon>
        <taxon>Stramenopiles</taxon>
        <taxon>Ochrophyta</taxon>
        <taxon>Bacillariophyta</taxon>
        <taxon>Bacillariophyceae</taxon>
        <taxon>Bacillariophycidae</taxon>
        <taxon>Naviculales</taxon>
        <taxon>Naviculaceae</taxon>
        <taxon>Seminavis</taxon>
    </lineage>
</organism>
<feature type="region of interest" description="Disordered" evidence="1">
    <location>
        <begin position="756"/>
        <end position="776"/>
    </location>
</feature>
<evidence type="ECO:0000313" key="3">
    <source>
        <dbReference type="Proteomes" id="UP001153069"/>
    </source>
</evidence>
<dbReference type="Proteomes" id="UP001153069">
    <property type="component" value="Unassembled WGS sequence"/>
</dbReference>
<dbReference type="OrthoDB" id="211168at2759"/>
<dbReference type="EMBL" id="CAICTM010000845">
    <property type="protein sequence ID" value="CAB9517286.1"/>
    <property type="molecule type" value="Genomic_DNA"/>
</dbReference>
<keyword evidence="3" id="KW-1185">Reference proteome</keyword>
<gene>
    <name evidence="2" type="ORF">SEMRO_846_G210120.1</name>
</gene>
<evidence type="ECO:0000313" key="2">
    <source>
        <dbReference type="EMBL" id="CAB9517286.1"/>
    </source>
</evidence>
<comment type="caution">
    <text evidence="2">The sequence shown here is derived from an EMBL/GenBank/DDBJ whole genome shotgun (WGS) entry which is preliminary data.</text>
</comment>
<feature type="region of interest" description="Disordered" evidence="1">
    <location>
        <begin position="232"/>
        <end position="259"/>
    </location>
</feature>
<name>A0A9N8HKK0_9STRA</name>
<protein>
    <submittedName>
        <fullName evidence="2">NB-ARC domain</fullName>
    </submittedName>
</protein>
<feature type="compositionally biased region" description="Basic and acidic residues" evidence="1">
    <location>
        <begin position="250"/>
        <end position="259"/>
    </location>
</feature>